<name>A0A7M5X1P3_9CNID</name>
<reference evidence="1" key="1">
    <citation type="submission" date="2021-01" db="UniProtKB">
        <authorList>
            <consortium name="EnsemblMetazoa"/>
        </authorList>
    </citation>
    <scope>IDENTIFICATION</scope>
</reference>
<organism evidence="1 2">
    <name type="scientific">Clytia hemisphaerica</name>
    <dbReference type="NCBI Taxonomy" id="252671"/>
    <lineage>
        <taxon>Eukaryota</taxon>
        <taxon>Metazoa</taxon>
        <taxon>Cnidaria</taxon>
        <taxon>Hydrozoa</taxon>
        <taxon>Hydroidolina</taxon>
        <taxon>Leptothecata</taxon>
        <taxon>Obeliida</taxon>
        <taxon>Clytiidae</taxon>
        <taxon>Clytia</taxon>
    </lineage>
</organism>
<proteinExistence type="predicted"/>
<sequence length="232" mass="26543">MAQWKALIEPEKEVIERVVSLTKESSDEEWKDVVEEMARRYLFKHYLCNYGTNEESPFPSKMWTIQHHAAHFNAPIEIIEFMVEKHFPMSFKDGEGKTPADHLDVNVDCNYKALFMPRYGLSNLNLENLQKIEENFHAVINGRVKDLVDKYDLILPQLSVSLEVQVAIEFLDNGYCAIPGMYGGFTIEFQFNADKSDVDHLLTSSWCRIAGGSGQTHKCTPEQSELIESGFA</sequence>
<dbReference type="AlphaFoldDB" id="A0A7M5X1P3"/>
<dbReference type="EnsemblMetazoa" id="CLYHEMT016604.2">
    <property type="protein sequence ID" value="CLYHEMP016604.2"/>
    <property type="gene ID" value="CLYHEMG016604"/>
</dbReference>
<dbReference type="EnsemblMetazoa" id="CLYHEMT016604.1">
    <property type="protein sequence ID" value="CLYHEMP016604.1"/>
    <property type="gene ID" value="CLYHEMG016604"/>
</dbReference>
<keyword evidence="2" id="KW-1185">Reference proteome</keyword>
<dbReference type="Proteomes" id="UP000594262">
    <property type="component" value="Unplaced"/>
</dbReference>
<evidence type="ECO:0000313" key="2">
    <source>
        <dbReference type="Proteomes" id="UP000594262"/>
    </source>
</evidence>
<evidence type="ECO:0000313" key="1">
    <source>
        <dbReference type="EnsemblMetazoa" id="CLYHEMP016604.1"/>
    </source>
</evidence>
<protein>
    <submittedName>
        <fullName evidence="1">Uncharacterized protein</fullName>
    </submittedName>
</protein>
<accession>A0A7M5X1P3</accession>
<dbReference type="OrthoDB" id="4703at2759"/>